<dbReference type="PANTHER" id="PTHR44858:SF1">
    <property type="entry name" value="UDP-N-ACETYLGLUCOSAMINE--PEPTIDE N-ACETYLGLUCOSAMINYLTRANSFERASE SPINDLY-RELATED"/>
    <property type="match status" value="1"/>
</dbReference>
<dbReference type="Pfam" id="PF13181">
    <property type="entry name" value="TPR_8"/>
    <property type="match status" value="2"/>
</dbReference>
<gene>
    <name evidence="4" type="ORF">Q4Q35_09565</name>
</gene>
<evidence type="ECO:0000256" key="1">
    <source>
        <dbReference type="ARBA" id="ARBA00022737"/>
    </source>
</evidence>
<accession>A0ABT8WA80</accession>
<dbReference type="Gene3D" id="1.25.40.10">
    <property type="entry name" value="Tetratricopeptide repeat domain"/>
    <property type="match status" value="2"/>
</dbReference>
<feature type="repeat" description="TPR" evidence="3">
    <location>
        <begin position="57"/>
        <end position="90"/>
    </location>
</feature>
<dbReference type="PANTHER" id="PTHR44858">
    <property type="entry name" value="TETRATRICOPEPTIDE REPEAT PROTEIN 6"/>
    <property type="match status" value="1"/>
</dbReference>
<dbReference type="PROSITE" id="PS50005">
    <property type="entry name" value="TPR"/>
    <property type="match status" value="2"/>
</dbReference>
<dbReference type="SUPFAM" id="SSF48452">
    <property type="entry name" value="TPR-like"/>
    <property type="match status" value="1"/>
</dbReference>
<organism evidence="4 5">
    <name type="scientific">Flavivirga aquimarina</name>
    <dbReference type="NCBI Taxonomy" id="2027862"/>
    <lineage>
        <taxon>Bacteria</taxon>
        <taxon>Pseudomonadati</taxon>
        <taxon>Bacteroidota</taxon>
        <taxon>Flavobacteriia</taxon>
        <taxon>Flavobacteriales</taxon>
        <taxon>Flavobacteriaceae</taxon>
        <taxon>Flavivirga</taxon>
    </lineage>
</organism>
<dbReference type="Pfam" id="PF13432">
    <property type="entry name" value="TPR_16"/>
    <property type="match status" value="1"/>
</dbReference>
<evidence type="ECO:0000256" key="3">
    <source>
        <dbReference type="PROSITE-ProRule" id="PRU00339"/>
    </source>
</evidence>
<sequence>MLKNLIYIILISIICSSCDLRTAEQYYDLAFELEEKGKYAEAILYLDKAIEKKPRFRPALNNRGADKSAIGDFNGAIEDYEKILAFEPQNTLILMNIGNNYKRLKAYDKSVDFYTKALNTKGAIKSDSIYIDFNLNGDWDRDSDYYVRKYRIEFERGISYVYLKKHSLGITDLEQAIEYNYEIPDALSWIGQAYYELNDTINARKFLTQASKYELIDAKELLEKIK</sequence>
<dbReference type="EMBL" id="JAUOEK010000113">
    <property type="protein sequence ID" value="MDO5970056.1"/>
    <property type="molecule type" value="Genomic_DNA"/>
</dbReference>
<dbReference type="InterPro" id="IPR019734">
    <property type="entry name" value="TPR_rpt"/>
</dbReference>
<dbReference type="InterPro" id="IPR011990">
    <property type="entry name" value="TPR-like_helical_dom_sf"/>
</dbReference>
<dbReference type="Proteomes" id="UP001176883">
    <property type="component" value="Unassembled WGS sequence"/>
</dbReference>
<feature type="repeat" description="TPR" evidence="3">
    <location>
        <begin position="23"/>
        <end position="56"/>
    </location>
</feature>
<reference evidence="4" key="1">
    <citation type="submission" date="2023-07" db="EMBL/GenBank/DDBJ databases">
        <title>Two novel species in the genus Flavivirga.</title>
        <authorList>
            <person name="Kwon K."/>
        </authorList>
    </citation>
    <scope>NUCLEOTIDE SEQUENCE</scope>
    <source>
        <strain evidence="4">KCTC 52353</strain>
    </source>
</reference>
<name>A0ABT8WA80_9FLAO</name>
<comment type="caution">
    <text evidence="4">The sequence shown here is derived from an EMBL/GenBank/DDBJ whole genome shotgun (WGS) entry which is preliminary data.</text>
</comment>
<keyword evidence="2 3" id="KW-0802">TPR repeat</keyword>
<proteinExistence type="predicted"/>
<evidence type="ECO:0000313" key="5">
    <source>
        <dbReference type="Proteomes" id="UP001176883"/>
    </source>
</evidence>
<dbReference type="SMART" id="SM00028">
    <property type="entry name" value="TPR"/>
    <property type="match status" value="5"/>
</dbReference>
<protein>
    <submittedName>
        <fullName evidence="4">Tetratricopeptide repeat protein</fullName>
    </submittedName>
</protein>
<keyword evidence="5" id="KW-1185">Reference proteome</keyword>
<evidence type="ECO:0000313" key="4">
    <source>
        <dbReference type="EMBL" id="MDO5970056.1"/>
    </source>
</evidence>
<dbReference type="InterPro" id="IPR050498">
    <property type="entry name" value="Ycf3"/>
</dbReference>
<dbReference type="RefSeq" id="WP_303277749.1">
    <property type="nucleotide sequence ID" value="NZ_JAUOEK010000113.1"/>
</dbReference>
<evidence type="ECO:0000256" key="2">
    <source>
        <dbReference type="ARBA" id="ARBA00022803"/>
    </source>
</evidence>
<keyword evidence="1" id="KW-0677">Repeat</keyword>